<organism evidence="1 2">
    <name type="scientific">Pseudogulbenkiania ferrooxidans 2002</name>
    <dbReference type="NCBI Taxonomy" id="279714"/>
    <lineage>
        <taxon>Bacteria</taxon>
        <taxon>Pseudomonadati</taxon>
        <taxon>Pseudomonadota</taxon>
        <taxon>Betaproteobacteria</taxon>
        <taxon>Neisseriales</taxon>
        <taxon>Chromobacteriaceae</taxon>
        <taxon>Pseudogulbenkiania</taxon>
    </lineage>
</organism>
<dbReference type="EMBL" id="ACIS01000002">
    <property type="protein sequence ID" value="EEG09665.1"/>
    <property type="molecule type" value="Genomic_DNA"/>
</dbReference>
<name>B9Z0Q9_9NEIS</name>
<evidence type="ECO:0000313" key="2">
    <source>
        <dbReference type="Proteomes" id="UP000003165"/>
    </source>
</evidence>
<evidence type="ECO:0000313" key="1">
    <source>
        <dbReference type="EMBL" id="EEG09665.1"/>
    </source>
</evidence>
<comment type="caution">
    <text evidence="1">The sequence shown here is derived from an EMBL/GenBank/DDBJ whole genome shotgun (WGS) entry which is preliminary data.</text>
</comment>
<proteinExistence type="predicted"/>
<gene>
    <name evidence="1" type="ORF">FuraDRAFT_0681</name>
</gene>
<sequence length="209" mass="23427">MDTICTTCIYPHSIAPRARSPAPLFGLCISCAELTALIYLHPDIQSVAGIRSLYGAYCKSGTMPRVRFNYPSENDPLAVSLPTFLAYCAEHALALEAALHTAIWQYFEGLRDDNGKLYPIADNRLRRADMPRGHKALRALSATYGLEIQTYPPIPRQDSIELEFPAQPEEGRVTLSAFLRRCRFLAETPEELIQHAVWQLVTRSSETSE</sequence>
<dbReference type="Proteomes" id="UP000003165">
    <property type="component" value="Unassembled WGS sequence"/>
</dbReference>
<reference evidence="1 2" key="1">
    <citation type="submission" date="2009-02" db="EMBL/GenBank/DDBJ databases">
        <title>Sequencing of the draft genome and assembly of Lutiella nitroferrum 2002.</title>
        <authorList>
            <consortium name="US DOE Joint Genome Institute (JGI-PGF)"/>
            <person name="Lucas S."/>
            <person name="Copeland A."/>
            <person name="Lapidus A."/>
            <person name="Glavina del Rio T."/>
            <person name="Tice H."/>
            <person name="Bruce D."/>
            <person name="Goodwin L."/>
            <person name="Pitluck S."/>
            <person name="Larimer F."/>
            <person name="Land M.L."/>
            <person name="Hauser L."/>
            <person name="Coates J.D."/>
        </authorList>
    </citation>
    <scope>NUCLEOTIDE SEQUENCE [LARGE SCALE GENOMIC DNA]</scope>
    <source>
        <strain evidence="1 2">2002</strain>
    </source>
</reference>
<protein>
    <submittedName>
        <fullName evidence="1">Uncharacterized protein</fullName>
    </submittedName>
</protein>
<dbReference type="AlphaFoldDB" id="B9Z0Q9"/>
<accession>B9Z0Q9</accession>
<keyword evidence="2" id="KW-1185">Reference proteome</keyword>